<dbReference type="CDD" id="cd18186">
    <property type="entry name" value="BTB_POZ_ZBTB_KLHL-like"/>
    <property type="match status" value="1"/>
</dbReference>
<reference evidence="3" key="2">
    <citation type="journal article" date="2016" name="G3 (Bethesda)">
        <title>Genome Evolution in Three Species of Cactophilic Drosophila.</title>
        <authorList>
            <person name="Sanchez-Flores A."/>
            <person name="Penazola F."/>
            <person name="Carpinteyro-Ponce J."/>
            <person name="Nazario-Yepiz N."/>
            <person name="Abreu-Goodger C."/>
            <person name="Machado C.A."/>
            <person name="Markow T.A."/>
        </authorList>
    </citation>
    <scope>NUCLEOTIDE SEQUENCE [LARGE SCALE GENOMIC DNA]</scope>
</reference>
<feature type="region of interest" description="Disordered" evidence="1">
    <location>
        <begin position="294"/>
        <end position="377"/>
    </location>
</feature>
<dbReference type="GeneID" id="108611802"/>
<dbReference type="Proteomes" id="UP000694904">
    <property type="component" value="Chromosome 2"/>
</dbReference>
<organism evidence="3 4">
    <name type="scientific">Drosophila arizonae</name>
    <name type="common">Fruit fly</name>
    <dbReference type="NCBI Taxonomy" id="7263"/>
    <lineage>
        <taxon>Eukaryota</taxon>
        <taxon>Metazoa</taxon>
        <taxon>Ecdysozoa</taxon>
        <taxon>Arthropoda</taxon>
        <taxon>Hexapoda</taxon>
        <taxon>Insecta</taxon>
        <taxon>Pterygota</taxon>
        <taxon>Neoptera</taxon>
        <taxon>Endopterygota</taxon>
        <taxon>Diptera</taxon>
        <taxon>Brachycera</taxon>
        <taxon>Muscomorpha</taxon>
        <taxon>Ephydroidea</taxon>
        <taxon>Drosophilidae</taxon>
        <taxon>Drosophila</taxon>
    </lineage>
</organism>
<keyword evidence="3" id="KW-1185">Reference proteome</keyword>
<evidence type="ECO:0000256" key="1">
    <source>
        <dbReference type="SAM" id="MobiDB-lite"/>
    </source>
</evidence>
<dbReference type="Gene3D" id="3.30.710.10">
    <property type="entry name" value="Potassium Channel Kv1.1, Chain A"/>
    <property type="match status" value="1"/>
</dbReference>
<feature type="compositionally biased region" description="Polar residues" evidence="1">
    <location>
        <begin position="368"/>
        <end position="377"/>
    </location>
</feature>
<evidence type="ECO:0000313" key="4">
    <source>
        <dbReference type="RefSeq" id="XP_017860097.1"/>
    </source>
</evidence>
<gene>
    <name evidence="4" type="primary">LOC108611802</name>
</gene>
<feature type="domain" description="BTB" evidence="2">
    <location>
        <begin position="20"/>
        <end position="94"/>
    </location>
</feature>
<sequence>MMFCKLRRLELLRSGQLSDCDLKVWYTNKSMTCCCREFKCHRILLASASEEFESMFRETDFNKSKLVINVNDAMPDAYETLLLYIYTYEIYNDIQIEMFPDLVYLATKYKMPDFVDGYIGKFVDKEWPMSTVLKMFQLANEHNRPAMMKLVGKKIVPMAKRLISDNSFLKFTVKELHALMIILKGANTIPDNELLVALKKYQKCNNLYYRNMCCFQQFVQVTHLFGGLLFEPDGTLAVKDDNETEEAEAAAAGAEAAAAGAGAAGATAEAKAPTAAVLAAAAAAPTAAAEDIQTGLRPTTESKSQAKLEVELKKYYGEEEPKPQAKEKESETPQPPMEDSEKAASPIDPDKPKKKSCKALRTRRNICQLLNPNSKRQ</sequence>
<dbReference type="SMART" id="SM00225">
    <property type="entry name" value="BTB"/>
    <property type="match status" value="1"/>
</dbReference>
<dbReference type="RefSeq" id="XP_017860097.1">
    <property type="nucleotide sequence ID" value="XM_018004608.1"/>
</dbReference>
<dbReference type="InterPro" id="IPR000210">
    <property type="entry name" value="BTB/POZ_dom"/>
</dbReference>
<reference evidence="3" key="1">
    <citation type="journal article" date="1997" name="Nucleic Acids Res.">
        <title>tRNAscan-SE: a program for improved detection of transfer RNA genes in genomic sequence.</title>
        <authorList>
            <person name="Lowe T.M."/>
            <person name="Eddy S.R."/>
        </authorList>
    </citation>
    <scope>NUCLEOTIDE SEQUENCE [LARGE SCALE GENOMIC DNA]</scope>
</reference>
<feature type="compositionally biased region" description="Basic and acidic residues" evidence="1">
    <location>
        <begin position="304"/>
        <end position="331"/>
    </location>
</feature>
<name>A0ABM1NYR1_DROAR</name>
<dbReference type="PANTHER" id="PTHR24413">
    <property type="entry name" value="SPECKLE-TYPE POZ PROTEIN"/>
    <property type="match status" value="1"/>
</dbReference>
<dbReference type="PROSITE" id="PS50097">
    <property type="entry name" value="BTB"/>
    <property type="match status" value="1"/>
</dbReference>
<dbReference type="InterPro" id="IPR011333">
    <property type="entry name" value="SKP1/BTB/POZ_sf"/>
</dbReference>
<feature type="compositionally biased region" description="Basic residues" evidence="1">
    <location>
        <begin position="352"/>
        <end position="364"/>
    </location>
</feature>
<evidence type="ECO:0000259" key="2">
    <source>
        <dbReference type="PROSITE" id="PS50097"/>
    </source>
</evidence>
<dbReference type="SUPFAM" id="SSF54695">
    <property type="entry name" value="POZ domain"/>
    <property type="match status" value="1"/>
</dbReference>
<dbReference type="Pfam" id="PF00651">
    <property type="entry name" value="BTB"/>
    <property type="match status" value="1"/>
</dbReference>
<reference evidence="4" key="3">
    <citation type="submission" date="2025-08" db="UniProtKB">
        <authorList>
            <consortium name="RefSeq"/>
        </authorList>
    </citation>
    <scope>IDENTIFICATION</scope>
    <source>
        <tissue evidence="4">Whole organism</tissue>
    </source>
</reference>
<protein>
    <submittedName>
        <fullName evidence="4">Uncharacterized protein LOC108611802</fullName>
    </submittedName>
</protein>
<accession>A0ABM1NYR1</accession>
<proteinExistence type="predicted"/>
<evidence type="ECO:0000313" key="3">
    <source>
        <dbReference type="Proteomes" id="UP000694904"/>
    </source>
</evidence>